<dbReference type="InterPro" id="IPR015683">
    <property type="entry name" value="Ionotropic_Glu_rcpt"/>
</dbReference>
<comment type="caution">
    <text evidence="6">The sequence shown here is derived from an EMBL/GenBank/DDBJ whole genome shotgun (WGS) entry which is preliminary data.</text>
</comment>
<reference evidence="7" key="1">
    <citation type="submission" date="2024-07" db="EMBL/GenBank/DDBJ databases">
        <title>Two chromosome-level genome assemblies of Korean endemic species Abeliophyllum distichum and Forsythia ovata (Oleaceae).</title>
        <authorList>
            <person name="Jang H."/>
        </authorList>
    </citation>
    <scope>NUCLEOTIDE SEQUENCE [LARGE SCALE GENOMIC DNA]</scope>
</reference>
<protein>
    <submittedName>
        <fullName evidence="6">Glutamate receptor 2.6</fullName>
    </submittedName>
</protein>
<keyword evidence="6" id="KW-0675">Receptor</keyword>
<dbReference type="FunFam" id="3.40.50.2300:FF:000081">
    <property type="entry name" value="Glutamate receptor"/>
    <property type="match status" value="1"/>
</dbReference>
<organism evidence="6 7">
    <name type="scientific">Forsythia ovata</name>
    <dbReference type="NCBI Taxonomy" id="205694"/>
    <lineage>
        <taxon>Eukaryota</taxon>
        <taxon>Viridiplantae</taxon>
        <taxon>Streptophyta</taxon>
        <taxon>Embryophyta</taxon>
        <taxon>Tracheophyta</taxon>
        <taxon>Spermatophyta</taxon>
        <taxon>Magnoliopsida</taxon>
        <taxon>eudicotyledons</taxon>
        <taxon>Gunneridae</taxon>
        <taxon>Pentapetalae</taxon>
        <taxon>asterids</taxon>
        <taxon>lamiids</taxon>
        <taxon>Lamiales</taxon>
        <taxon>Oleaceae</taxon>
        <taxon>Forsythieae</taxon>
        <taxon>Forsythia</taxon>
    </lineage>
</organism>
<dbReference type="InterPro" id="IPR028082">
    <property type="entry name" value="Peripla_BP_I"/>
</dbReference>
<evidence type="ECO:0000256" key="3">
    <source>
        <dbReference type="ARBA" id="ARBA00022989"/>
    </source>
</evidence>
<dbReference type="GO" id="GO:0016020">
    <property type="term" value="C:membrane"/>
    <property type="evidence" value="ECO:0007669"/>
    <property type="project" value="UniProtKB-SubCell"/>
</dbReference>
<dbReference type="SUPFAM" id="SSF53822">
    <property type="entry name" value="Periplasmic binding protein-like I"/>
    <property type="match status" value="1"/>
</dbReference>
<gene>
    <name evidence="6" type="ORF">Fot_47817</name>
</gene>
<dbReference type="InterPro" id="IPR001828">
    <property type="entry name" value="ANF_lig-bd_rcpt"/>
</dbReference>
<keyword evidence="3" id="KW-1133">Transmembrane helix</keyword>
<keyword evidence="4" id="KW-0472">Membrane</keyword>
<proteinExistence type="predicted"/>
<dbReference type="PANTHER" id="PTHR34836">
    <property type="entry name" value="OS06G0188250 PROTEIN"/>
    <property type="match status" value="1"/>
</dbReference>
<dbReference type="Pfam" id="PF01094">
    <property type="entry name" value="ANF_receptor"/>
    <property type="match status" value="1"/>
</dbReference>
<sequence>MPIRLKAIASIVKAFQWSQVVIISEDTEYGTGIIPYLSNALEDVNARISYRSLFLKSASDDFIYKELYKIMTMQTRVVVVHMSEHLGAKLFLKSKEIGMMSNGYAWIVTSGLTDLYSLMDLNVVEAMHGVLGVKPLIPKSKELDSFATRWKKMSFSGLWRKHQTHTSKYFWPLGI</sequence>
<keyword evidence="2" id="KW-0812">Transmembrane</keyword>
<dbReference type="Gene3D" id="3.40.50.2300">
    <property type="match status" value="1"/>
</dbReference>
<evidence type="ECO:0000256" key="2">
    <source>
        <dbReference type="ARBA" id="ARBA00022692"/>
    </source>
</evidence>
<name>A0ABD1QRE8_9LAMI</name>
<evidence type="ECO:0000313" key="7">
    <source>
        <dbReference type="Proteomes" id="UP001604277"/>
    </source>
</evidence>
<dbReference type="EMBL" id="JBFOLJ010000014">
    <property type="protein sequence ID" value="KAL2478803.1"/>
    <property type="molecule type" value="Genomic_DNA"/>
</dbReference>
<evidence type="ECO:0000256" key="4">
    <source>
        <dbReference type="ARBA" id="ARBA00023136"/>
    </source>
</evidence>
<dbReference type="PANTHER" id="PTHR34836:SF1">
    <property type="entry name" value="OS09G0428600 PROTEIN"/>
    <property type="match status" value="1"/>
</dbReference>
<comment type="subcellular location">
    <subcellularLocation>
        <location evidence="1">Membrane</location>
    </subcellularLocation>
</comment>
<accession>A0ABD1QRE8</accession>
<keyword evidence="7" id="KW-1185">Reference proteome</keyword>
<evidence type="ECO:0000256" key="1">
    <source>
        <dbReference type="ARBA" id="ARBA00004370"/>
    </source>
</evidence>
<evidence type="ECO:0000313" key="6">
    <source>
        <dbReference type="EMBL" id="KAL2478803.1"/>
    </source>
</evidence>
<dbReference type="AlphaFoldDB" id="A0ABD1QRE8"/>
<dbReference type="Proteomes" id="UP001604277">
    <property type="component" value="Unassembled WGS sequence"/>
</dbReference>
<feature type="domain" description="Receptor ligand binding region" evidence="5">
    <location>
        <begin position="6"/>
        <end position="153"/>
    </location>
</feature>
<evidence type="ECO:0000259" key="5">
    <source>
        <dbReference type="Pfam" id="PF01094"/>
    </source>
</evidence>